<dbReference type="InterPro" id="IPR004520">
    <property type="entry name" value="GTPase_MnmE"/>
</dbReference>
<dbReference type="Gene3D" id="3.40.50.300">
    <property type="entry name" value="P-loop containing nucleotide triphosphate hydrolases"/>
    <property type="match status" value="1"/>
</dbReference>
<dbReference type="GO" id="GO:0003924">
    <property type="term" value="F:GTPase activity"/>
    <property type="evidence" value="ECO:0007669"/>
    <property type="project" value="UniProtKB-UniRule"/>
</dbReference>
<keyword evidence="8 10" id="KW-0630">Potassium</keyword>
<dbReference type="AlphaFoldDB" id="G4NNP0"/>
<dbReference type="FunFam" id="3.30.1360.120:FF:000003">
    <property type="entry name" value="tRNA modification GTPase MnmE"/>
    <property type="match status" value="1"/>
</dbReference>
<dbReference type="EMBL" id="CP002401">
    <property type="protein sequence ID" value="AEP35585.1"/>
    <property type="molecule type" value="Genomic_DNA"/>
</dbReference>
<gene>
    <name evidence="10" type="primary">mnmE</name>
    <name evidence="10" type="synonym">trmE</name>
    <name evidence="13" type="ordered locus">CTO_0759</name>
</gene>
<dbReference type="HAMAP" id="MF_00379">
    <property type="entry name" value="GTPase_MnmE"/>
    <property type="match status" value="1"/>
</dbReference>
<accession>G4NNP0</accession>
<feature type="binding site" evidence="10">
    <location>
        <position position="250"/>
    </location>
    <ligand>
        <name>K(+)</name>
        <dbReference type="ChEBI" id="CHEBI:29103"/>
    </ligand>
</feature>
<dbReference type="NCBIfam" id="TIGR00450">
    <property type="entry name" value="mnmE_trmE_thdF"/>
    <property type="match status" value="1"/>
</dbReference>
<dbReference type="GO" id="GO:0046872">
    <property type="term" value="F:metal ion binding"/>
    <property type="evidence" value="ECO:0007669"/>
    <property type="project" value="UniProtKB-KW"/>
</dbReference>
<feature type="binding site" evidence="10">
    <location>
        <position position="82"/>
    </location>
    <ligand>
        <name>(6S)-5-formyl-5,6,7,8-tetrahydrofolate</name>
        <dbReference type="ChEBI" id="CHEBI:57457"/>
    </ligand>
</feature>
<keyword evidence="9 10" id="KW-0342">GTP-binding</keyword>
<feature type="binding site" evidence="10">
    <location>
        <begin position="226"/>
        <end position="231"/>
    </location>
    <ligand>
        <name>GTP</name>
        <dbReference type="ChEBI" id="CHEBI:37565"/>
    </ligand>
</feature>
<proteinExistence type="inferred from homology"/>
<evidence type="ECO:0000256" key="5">
    <source>
        <dbReference type="ARBA" id="ARBA00022741"/>
    </source>
</evidence>
<evidence type="ECO:0000256" key="4">
    <source>
        <dbReference type="ARBA" id="ARBA00022723"/>
    </source>
</evidence>
<dbReference type="FunFam" id="3.40.50.300:FF:001376">
    <property type="entry name" value="tRNA modification GTPase MnmE"/>
    <property type="match status" value="1"/>
</dbReference>
<feature type="binding site" evidence="10">
    <location>
        <position position="251"/>
    </location>
    <ligand>
        <name>Mg(2+)</name>
        <dbReference type="ChEBI" id="CHEBI:18420"/>
    </ligand>
</feature>
<name>G4NNP0_CHLT4</name>
<dbReference type="PANTHER" id="PTHR42714">
    <property type="entry name" value="TRNA MODIFICATION GTPASE GTPBP3"/>
    <property type="match status" value="1"/>
</dbReference>
<feature type="binding site" evidence="10">
    <location>
        <position position="226"/>
    </location>
    <ligand>
        <name>K(+)</name>
        <dbReference type="ChEBI" id="CHEBI:29103"/>
    </ligand>
</feature>
<dbReference type="PANTHER" id="PTHR42714:SF2">
    <property type="entry name" value="TRNA MODIFICATION GTPASE GTPBP3, MITOCHONDRIAL"/>
    <property type="match status" value="1"/>
</dbReference>
<evidence type="ECO:0000256" key="8">
    <source>
        <dbReference type="ARBA" id="ARBA00022958"/>
    </source>
</evidence>
<comment type="function">
    <text evidence="10">Exhibits a very high intrinsic GTPase hydrolysis rate. Involved in the addition of a carboxymethylaminomethyl (cmnm) group at the wobble position (U34) of certain tRNAs, forming tRNA-cmnm(5)s(2)U34.</text>
</comment>
<dbReference type="PATRIC" id="fig|580047.4.peg.773"/>
<dbReference type="GO" id="GO:0005829">
    <property type="term" value="C:cytosol"/>
    <property type="evidence" value="ECO:0007669"/>
    <property type="project" value="TreeGrafter"/>
</dbReference>
<evidence type="ECO:0000256" key="10">
    <source>
        <dbReference type="HAMAP-Rule" id="MF_00379"/>
    </source>
</evidence>
<dbReference type="Pfam" id="PF10396">
    <property type="entry name" value="TrmE_N"/>
    <property type="match status" value="1"/>
</dbReference>
<organism evidence="13 14">
    <name type="scientific">Chlamydia trachomatis serovar A (strain A2497)</name>
    <dbReference type="NCBI Taxonomy" id="580047"/>
    <lineage>
        <taxon>Bacteria</taxon>
        <taxon>Pseudomonadati</taxon>
        <taxon>Chlamydiota</taxon>
        <taxon>Chlamydiia</taxon>
        <taxon>Chlamydiales</taxon>
        <taxon>Chlamydiaceae</taxon>
        <taxon>Chlamydia/Chlamydophila group</taxon>
        <taxon>Chlamydia</taxon>
    </lineage>
</organism>
<keyword evidence="2 10" id="KW-0963">Cytoplasm</keyword>
<feature type="binding site" evidence="10">
    <location>
        <position position="247"/>
    </location>
    <ligand>
        <name>K(+)</name>
        <dbReference type="ChEBI" id="CHEBI:29103"/>
    </ligand>
</feature>
<reference evidence="13 14" key="1">
    <citation type="journal article" date="2011" name="J. Exp. Med.">
        <title>A live-attenuated chlamydial vaccine protects against trachoma in nonhuman primates.</title>
        <authorList>
            <person name="Kari L."/>
            <person name="Whitmire W.M."/>
            <person name="Olivares-Zavaleta N."/>
            <person name="Goheen M.M."/>
            <person name="Taylor L.D."/>
            <person name="Carlson J.H."/>
            <person name="Sturdevant G.L."/>
            <person name="Lu C."/>
            <person name="Bakios L.E."/>
            <person name="Randall L.B."/>
            <person name="Parnell M.J."/>
            <person name="Zhong G."/>
            <person name="Caldwell H.D."/>
        </authorList>
    </citation>
    <scope>NUCLEOTIDE SEQUENCE [LARGE SCALE GENOMIC DNA]</scope>
    <source>
        <strain evidence="13 14">A2497</strain>
    </source>
</reference>
<comment type="subunit">
    <text evidence="10">Homodimer. Heterotetramer of two MnmE and two MnmG subunits.</text>
</comment>
<dbReference type="InterPro" id="IPR027266">
    <property type="entry name" value="TrmE/GcvT-like"/>
</dbReference>
<comment type="cofactor">
    <cofactor evidence="10">
        <name>K(+)</name>
        <dbReference type="ChEBI" id="CHEBI:29103"/>
    </cofactor>
    <text evidence="10">Binds 1 potassium ion per subunit.</text>
</comment>
<dbReference type="SUPFAM" id="SSF52540">
    <property type="entry name" value="P-loop containing nucleoside triphosphate hydrolases"/>
    <property type="match status" value="1"/>
</dbReference>
<protein>
    <recommendedName>
        <fullName evidence="10">tRNA modification GTPase MnmE</fullName>
        <ecNumber evidence="10">3.6.-.-</ecNumber>
    </recommendedName>
</protein>
<dbReference type="SMR" id="G4NNP0"/>
<comment type="caution">
    <text evidence="10">Lacks conserved residue(s) required for the propagation of feature annotation.</text>
</comment>
<dbReference type="GO" id="GO:0002098">
    <property type="term" value="P:tRNA wobble uridine modification"/>
    <property type="evidence" value="ECO:0007669"/>
    <property type="project" value="TreeGrafter"/>
</dbReference>
<sequence length="444" mass="48098">MLRNDTITAIATPPGEGSIAIVRVSGPDAISISDRIFSGNIAGYASHTAHLGTVSHNAVCIDQALVLVMRAPRSFTGEDIVEFQCHGGYFACSQIVNALLAEGARAALPGEFSQRAFLNGKIDLIQAEAIQQLIAADNIDAFRIAQNQFQGHTSQAISSISSLIIEALAYIEVLADFPEEDIETEDSLPKHRIMEALSITDELLSSFDEGQRLAQGTSIVLAGLPNAGKSSILNALTQKNRAIVTDIPGTTRDILEENWVLQGKNLRLIDSAGLRETENLVEKEGIARAREAMSQAEGILWVVDASQPLPEFPTILYQKPTILLWNKCDIVSPPQIEVPFQQISVSAKTGEGLLELKQALQKWLNTTQLGKSSKIFLVSARHHSLLHSVYTCLTAALNGFTEHLPNECIALDLRQALHSIGNLSGSEVTENVLGEIFSKFCIGK</sequence>
<dbReference type="GO" id="GO:0042802">
    <property type="term" value="F:identical protein binding"/>
    <property type="evidence" value="ECO:0007669"/>
    <property type="project" value="UniProtKB-ARBA"/>
</dbReference>
<evidence type="ECO:0000256" key="1">
    <source>
        <dbReference type="ARBA" id="ARBA00011043"/>
    </source>
</evidence>
<dbReference type="GO" id="GO:0005525">
    <property type="term" value="F:GTP binding"/>
    <property type="evidence" value="ECO:0007669"/>
    <property type="project" value="UniProtKB-UniRule"/>
</dbReference>
<dbReference type="CDD" id="cd04164">
    <property type="entry name" value="trmE"/>
    <property type="match status" value="1"/>
</dbReference>
<dbReference type="Pfam" id="PF12631">
    <property type="entry name" value="MnmE_helical"/>
    <property type="match status" value="1"/>
</dbReference>
<keyword evidence="6 10" id="KW-0378">Hydrolase</keyword>
<evidence type="ECO:0000313" key="13">
    <source>
        <dbReference type="EMBL" id="AEP35585.1"/>
    </source>
</evidence>
<evidence type="ECO:0000256" key="3">
    <source>
        <dbReference type="ARBA" id="ARBA00022694"/>
    </source>
</evidence>
<comment type="subcellular location">
    <subcellularLocation>
        <location evidence="10">Cytoplasm</location>
    </subcellularLocation>
</comment>
<dbReference type="InterPro" id="IPR018948">
    <property type="entry name" value="GTP-bd_TrmE_N"/>
</dbReference>
<feature type="domain" description="TrmE-type G" evidence="12">
    <location>
        <begin position="216"/>
        <end position="365"/>
    </location>
</feature>
<dbReference type="Proteomes" id="UP000009287">
    <property type="component" value="Chromosome"/>
</dbReference>
<dbReference type="NCBIfam" id="TIGR00231">
    <property type="entry name" value="small_GTP"/>
    <property type="match status" value="1"/>
</dbReference>
<dbReference type="Gene3D" id="3.30.1360.120">
    <property type="entry name" value="Probable tRNA modification gtpase trme, domain 1"/>
    <property type="match status" value="1"/>
</dbReference>
<feature type="binding site" evidence="10">
    <location>
        <begin position="245"/>
        <end position="251"/>
    </location>
    <ligand>
        <name>GTP</name>
        <dbReference type="ChEBI" id="CHEBI:37565"/>
    </ligand>
</feature>
<dbReference type="CDD" id="cd14858">
    <property type="entry name" value="TrmE_N"/>
    <property type="match status" value="1"/>
</dbReference>
<evidence type="ECO:0000259" key="12">
    <source>
        <dbReference type="PROSITE" id="PS51709"/>
    </source>
</evidence>
<keyword evidence="3 10" id="KW-0819">tRNA processing</keyword>
<dbReference type="InterPro" id="IPR031168">
    <property type="entry name" value="G_TrmE"/>
</dbReference>
<dbReference type="Pfam" id="PF01926">
    <property type="entry name" value="MMR_HSR1"/>
    <property type="match status" value="1"/>
</dbReference>
<dbReference type="KEGG" id="cra:CTO_0759"/>
<feature type="binding site" evidence="10">
    <location>
        <position position="245"/>
    </location>
    <ligand>
        <name>K(+)</name>
        <dbReference type="ChEBI" id="CHEBI:29103"/>
    </ligand>
</feature>
<dbReference type="Gene3D" id="1.20.120.430">
    <property type="entry name" value="tRNA modification GTPase MnmE domain 2"/>
    <property type="match status" value="1"/>
</dbReference>
<evidence type="ECO:0000256" key="6">
    <source>
        <dbReference type="ARBA" id="ARBA00022801"/>
    </source>
</evidence>
<feature type="binding site" evidence="10">
    <location>
        <begin position="270"/>
        <end position="273"/>
    </location>
    <ligand>
        <name>GTP</name>
        <dbReference type="ChEBI" id="CHEBI:37565"/>
    </ligand>
</feature>
<feature type="binding site" evidence="10">
    <location>
        <position position="444"/>
    </location>
    <ligand>
        <name>(6S)-5-formyl-5,6,7,8-tetrahydrofolate</name>
        <dbReference type="ChEBI" id="CHEBI:57457"/>
    </ligand>
</feature>
<evidence type="ECO:0000256" key="7">
    <source>
        <dbReference type="ARBA" id="ARBA00022842"/>
    </source>
</evidence>
<dbReference type="InterPro" id="IPR005225">
    <property type="entry name" value="Small_GTP-bd"/>
</dbReference>
<keyword evidence="4 10" id="KW-0479">Metal-binding</keyword>
<feature type="binding site" evidence="10">
    <location>
        <position position="230"/>
    </location>
    <ligand>
        <name>Mg(2+)</name>
        <dbReference type="ChEBI" id="CHEBI:18420"/>
    </ligand>
</feature>
<keyword evidence="5 10" id="KW-0547">Nucleotide-binding</keyword>
<feature type="binding site" evidence="10">
    <location>
        <position position="23"/>
    </location>
    <ligand>
        <name>(6S)-5-formyl-5,6,7,8-tetrahydrofolate</name>
        <dbReference type="ChEBI" id="CHEBI:57457"/>
    </ligand>
</feature>
<dbReference type="RefSeq" id="WP_009872073.1">
    <property type="nucleotide sequence ID" value="NC_016798.1"/>
</dbReference>
<feature type="binding site" evidence="10">
    <location>
        <position position="121"/>
    </location>
    <ligand>
        <name>(6S)-5-formyl-5,6,7,8-tetrahydrofolate</name>
        <dbReference type="ChEBI" id="CHEBI:57457"/>
    </ligand>
</feature>
<accession>H1ZNR8</accession>
<evidence type="ECO:0000256" key="9">
    <source>
        <dbReference type="ARBA" id="ARBA00023134"/>
    </source>
</evidence>
<dbReference type="GO" id="GO:0030488">
    <property type="term" value="P:tRNA methylation"/>
    <property type="evidence" value="ECO:0007669"/>
    <property type="project" value="TreeGrafter"/>
</dbReference>
<keyword evidence="7 10" id="KW-0460">Magnesium</keyword>
<evidence type="ECO:0000256" key="2">
    <source>
        <dbReference type="ARBA" id="ARBA00022490"/>
    </source>
</evidence>
<dbReference type="InterPro" id="IPR025867">
    <property type="entry name" value="MnmE_helical"/>
</dbReference>
<comment type="similarity">
    <text evidence="1 10 11">Belongs to the TRAFAC class TrmE-Era-EngA-EngB-Septin-like GTPase superfamily. TrmE GTPase family.</text>
</comment>
<dbReference type="KEGG" id="cty:CTR_7021"/>
<dbReference type="PROSITE" id="PS51709">
    <property type="entry name" value="G_TRME"/>
    <property type="match status" value="1"/>
</dbReference>
<evidence type="ECO:0000313" key="14">
    <source>
        <dbReference type="Proteomes" id="UP000009287"/>
    </source>
</evidence>
<dbReference type="EC" id="3.6.-.-" evidence="10"/>
<dbReference type="InterPro" id="IPR027368">
    <property type="entry name" value="MnmE_dom2"/>
</dbReference>
<evidence type="ECO:0000256" key="11">
    <source>
        <dbReference type="RuleBase" id="RU003313"/>
    </source>
</evidence>
<dbReference type="InterPro" id="IPR006073">
    <property type="entry name" value="GTP-bd"/>
</dbReference>
<dbReference type="InterPro" id="IPR027417">
    <property type="entry name" value="P-loop_NTPase"/>
</dbReference>